<comment type="catalytic activity">
    <reaction evidence="1">
        <text>O-phospho-L-seryl-[protein] + H2O = L-seryl-[protein] + phosphate</text>
        <dbReference type="Rhea" id="RHEA:20629"/>
        <dbReference type="Rhea" id="RHEA-COMP:9863"/>
        <dbReference type="Rhea" id="RHEA-COMP:11604"/>
        <dbReference type="ChEBI" id="CHEBI:15377"/>
        <dbReference type="ChEBI" id="CHEBI:29999"/>
        <dbReference type="ChEBI" id="CHEBI:43474"/>
        <dbReference type="ChEBI" id="CHEBI:83421"/>
        <dbReference type="EC" id="3.1.3.16"/>
    </reaction>
</comment>
<dbReference type="EC" id="3.1.3.16" evidence="1"/>
<dbReference type="InterPro" id="IPR036457">
    <property type="entry name" value="PPM-type-like_dom_sf"/>
</dbReference>
<keyword evidence="1" id="KW-0464">Manganese</keyword>
<dbReference type="AlphaFoldDB" id="A0AAD1UF01"/>
<keyword evidence="1" id="KW-0479">Metal-binding</keyword>
<gene>
    <name evidence="3" type="ORF">ECRASSUSDP1_LOCUS6702</name>
</gene>
<dbReference type="Proteomes" id="UP001295684">
    <property type="component" value="Unassembled WGS sequence"/>
</dbReference>
<evidence type="ECO:0000256" key="1">
    <source>
        <dbReference type="RuleBase" id="RU366020"/>
    </source>
</evidence>
<dbReference type="SUPFAM" id="SSF81606">
    <property type="entry name" value="PP2C-like"/>
    <property type="match status" value="1"/>
</dbReference>
<dbReference type="PROSITE" id="PS51746">
    <property type="entry name" value="PPM_2"/>
    <property type="match status" value="1"/>
</dbReference>
<proteinExistence type="inferred from homology"/>
<keyword evidence="1" id="KW-0904">Protein phosphatase</keyword>
<dbReference type="GO" id="GO:0004722">
    <property type="term" value="F:protein serine/threonine phosphatase activity"/>
    <property type="evidence" value="ECO:0007669"/>
    <property type="project" value="UniProtKB-EC"/>
</dbReference>
<comment type="caution">
    <text evidence="3">The sequence shown here is derived from an EMBL/GenBank/DDBJ whole genome shotgun (WGS) entry which is preliminary data.</text>
</comment>
<comment type="similarity">
    <text evidence="1">Belongs to the PP2C family.</text>
</comment>
<dbReference type="PANTHER" id="PTHR12320">
    <property type="entry name" value="PROTEIN PHOSPHATASE 2C"/>
    <property type="match status" value="1"/>
</dbReference>
<dbReference type="InterPro" id="IPR039123">
    <property type="entry name" value="PPTC7"/>
</dbReference>
<dbReference type="InterPro" id="IPR001932">
    <property type="entry name" value="PPM-type_phosphatase-like_dom"/>
</dbReference>
<dbReference type="InterPro" id="IPR013783">
    <property type="entry name" value="Ig-like_fold"/>
</dbReference>
<protein>
    <recommendedName>
        <fullName evidence="1">Protein phosphatase</fullName>
        <ecNumber evidence="1">3.1.3.16</ecNumber>
    </recommendedName>
</protein>
<organism evidence="3 4">
    <name type="scientific">Euplotes crassus</name>
    <dbReference type="NCBI Taxonomy" id="5936"/>
    <lineage>
        <taxon>Eukaryota</taxon>
        <taxon>Sar</taxon>
        <taxon>Alveolata</taxon>
        <taxon>Ciliophora</taxon>
        <taxon>Intramacronucleata</taxon>
        <taxon>Spirotrichea</taxon>
        <taxon>Hypotrichia</taxon>
        <taxon>Euplotida</taxon>
        <taxon>Euplotidae</taxon>
        <taxon>Moneuplotes</taxon>
    </lineage>
</organism>
<dbReference type="GO" id="GO:0046872">
    <property type="term" value="F:metal ion binding"/>
    <property type="evidence" value="ECO:0007669"/>
    <property type="project" value="UniProtKB-UniRule"/>
</dbReference>
<keyword evidence="1" id="KW-0460">Magnesium</keyword>
<evidence type="ECO:0000313" key="3">
    <source>
        <dbReference type="EMBL" id="CAI2365357.1"/>
    </source>
</evidence>
<dbReference type="PANTHER" id="PTHR12320:SF1">
    <property type="entry name" value="PROTEIN PHOSPHATASE PTC7 HOMOLOG"/>
    <property type="match status" value="1"/>
</dbReference>
<comment type="cofactor">
    <cofactor evidence="1">
        <name>Mn(2+)</name>
        <dbReference type="ChEBI" id="CHEBI:29035"/>
    </cofactor>
</comment>
<keyword evidence="1" id="KW-0378">Hydrolase</keyword>
<dbReference type="Gene3D" id="3.60.40.10">
    <property type="entry name" value="PPM-type phosphatase domain"/>
    <property type="match status" value="1"/>
</dbReference>
<comment type="cofactor">
    <cofactor evidence="1">
        <name>Mg(2+)</name>
        <dbReference type="ChEBI" id="CHEBI:18420"/>
    </cofactor>
</comment>
<dbReference type="Gene3D" id="2.60.40.10">
    <property type="entry name" value="Immunoglobulins"/>
    <property type="match status" value="1"/>
</dbReference>
<evidence type="ECO:0000259" key="2">
    <source>
        <dbReference type="PROSITE" id="PS51746"/>
    </source>
</evidence>
<sequence length="711" mass="80704">MEKMTILNILRQENNARPKSYLESKPSYCTLLEKDIMIKRTAEELIRATKIIMRALNYKRFRRLRRENTYIADIYYEADPDIAKEILLVGEFSSPQWILQIPMQYSYFHRAFRTRIKIKQGSEFKFIVDGTFICCPKYPRVTTGSYTNNIFKKNPNPSGFNKSFHYKGIKVILEDKKWKINPLNFLGKSITPVRPRQLNSEDLGYFNSLSQLQPTHNQSLLKWDKKKEFGFGIKHLQPQKSAKTPLQTIQNPLKSMISCEHNQSSRDLDSEYSDDDLPFLDDFFDNMPFTPDIGGFKEEHEIYGTSSPICKEILESYTIVGQGVRLSKNKNPCQDAFFTTQLGIGIADGVGGWNSYGIDSSLFSSSLMNQCKQIIKSKEYGSNNSSSKAIATRKSIPNYEYQQSTFAEGQSTFISQGRDFSKMEASFGSPMKSKIRKIRSSFHLSDQELHECPTHEGCDKSPTSENAYIEIKQAPRLDPQQILKQAFKGVKDFGSSTACVGALDGKTLKIANIGDSTMMVVRYNPELKACKIVLRTGEQQHSFNAPYQLANIPIGLQPSSSRFGGGQRKFWKDKASDAVLYQTSIKEGDIIIGGTDGLFDNLYSHEILNIIDIFLNDCFESSPQESLKSINTHSFTPVFTKSQLANLTKRKAKLLAHDLVKEARRKSKNKTCLTPFADRFNKSKIEKKSFLVWKGGKPDDICAVIGFVKTT</sequence>
<evidence type="ECO:0000313" key="4">
    <source>
        <dbReference type="Proteomes" id="UP001295684"/>
    </source>
</evidence>
<accession>A0AAD1UF01</accession>
<feature type="domain" description="PPM-type phosphatase" evidence="2">
    <location>
        <begin position="316"/>
        <end position="708"/>
    </location>
</feature>
<keyword evidence="4" id="KW-1185">Reference proteome</keyword>
<dbReference type="EMBL" id="CAMPGE010006506">
    <property type="protein sequence ID" value="CAI2365357.1"/>
    <property type="molecule type" value="Genomic_DNA"/>
</dbReference>
<dbReference type="CDD" id="cd02859">
    <property type="entry name" value="E_set_AMPKbeta_like_N"/>
    <property type="match status" value="1"/>
</dbReference>
<dbReference type="SMART" id="SM00332">
    <property type="entry name" value="PP2Cc"/>
    <property type="match status" value="1"/>
</dbReference>
<comment type="catalytic activity">
    <reaction evidence="1">
        <text>O-phospho-L-threonyl-[protein] + H2O = L-threonyl-[protein] + phosphate</text>
        <dbReference type="Rhea" id="RHEA:47004"/>
        <dbReference type="Rhea" id="RHEA-COMP:11060"/>
        <dbReference type="Rhea" id="RHEA-COMP:11605"/>
        <dbReference type="ChEBI" id="CHEBI:15377"/>
        <dbReference type="ChEBI" id="CHEBI:30013"/>
        <dbReference type="ChEBI" id="CHEBI:43474"/>
        <dbReference type="ChEBI" id="CHEBI:61977"/>
        <dbReference type="EC" id="3.1.3.16"/>
    </reaction>
</comment>
<reference evidence="3" key="1">
    <citation type="submission" date="2023-07" db="EMBL/GenBank/DDBJ databases">
        <authorList>
            <consortium name="AG Swart"/>
            <person name="Singh M."/>
            <person name="Singh A."/>
            <person name="Seah K."/>
            <person name="Emmerich C."/>
        </authorList>
    </citation>
    <scope>NUCLEOTIDE SEQUENCE</scope>
    <source>
        <strain evidence="3">DP1</strain>
    </source>
</reference>
<name>A0AAD1UF01_EUPCR</name>